<dbReference type="PANTHER" id="PTHR48098:SF6">
    <property type="entry name" value="FERRI-BACILLIBACTIN ESTERASE BESA"/>
    <property type="match status" value="1"/>
</dbReference>
<dbReference type="Pfam" id="PF00756">
    <property type="entry name" value="Esterase"/>
    <property type="match status" value="1"/>
</dbReference>
<name>A0A7W8FV55_9FIRM</name>
<reference evidence="1 2" key="1">
    <citation type="submission" date="2020-08" db="EMBL/GenBank/DDBJ databases">
        <title>Genomic Encyclopedia of Type Strains, Phase IV (KMG-IV): sequencing the most valuable type-strain genomes for metagenomic binning, comparative biology and taxonomic classification.</title>
        <authorList>
            <person name="Goeker M."/>
        </authorList>
    </citation>
    <scope>NUCLEOTIDE SEQUENCE [LARGE SCALE GENOMIC DNA]</scope>
    <source>
        <strain evidence="1 2">DSM 25799</strain>
    </source>
</reference>
<dbReference type="Proteomes" id="UP000539953">
    <property type="component" value="Unassembled WGS sequence"/>
</dbReference>
<gene>
    <name evidence="1" type="ORF">HNQ47_001300</name>
</gene>
<dbReference type="GO" id="GO:0016787">
    <property type="term" value="F:hydrolase activity"/>
    <property type="evidence" value="ECO:0007669"/>
    <property type="project" value="UniProtKB-KW"/>
</dbReference>
<dbReference type="EMBL" id="JACHHK010000004">
    <property type="protein sequence ID" value="MBB5183279.1"/>
    <property type="molecule type" value="Genomic_DNA"/>
</dbReference>
<proteinExistence type="predicted"/>
<dbReference type="RefSeq" id="WP_183328575.1">
    <property type="nucleotide sequence ID" value="NZ_JACHHK010000004.1"/>
</dbReference>
<keyword evidence="2" id="KW-1185">Reference proteome</keyword>
<evidence type="ECO:0000313" key="1">
    <source>
        <dbReference type="EMBL" id="MBB5183279.1"/>
    </source>
</evidence>
<accession>A0A7W8FV55</accession>
<sequence>MPPFDEERRIHLYLPDDWREAGRCYPVLYMFDGHNLFEDSEATYGTSWHLADTIQKMHKELIVVGQECSHVGDNRISEYSPFDFEEAVFKKEPVKGQGDRTMQFFVQTLKPYIDAHYPTLRDRRFTWIGGSSCGGTMAYFAGIRHSAVFSKAVCVSPFIAPMYEQFLQLTKETVISPDTAFYLSWGAKENGDHLFVYETKMCTELANRLIEKNFPVYFNVKPSGRHCEADWSLEVPEILKFLFHR</sequence>
<dbReference type="InterPro" id="IPR000801">
    <property type="entry name" value="Esterase-like"/>
</dbReference>
<evidence type="ECO:0000313" key="2">
    <source>
        <dbReference type="Proteomes" id="UP000539953"/>
    </source>
</evidence>
<dbReference type="InterPro" id="IPR029058">
    <property type="entry name" value="AB_hydrolase_fold"/>
</dbReference>
<keyword evidence="1" id="KW-0378">Hydrolase</keyword>
<dbReference type="Gene3D" id="3.40.50.1820">
    <property type="entry name" value="alpha/beta hydrolase"/>
    <property type="match status" value="1"/>
</dbReference>
<dbReference type="InterPro" id="IPR050583">
    <property type="entry name" value="Mycobacterial_A85_antigen"/>
</dbReference>
<dbReference type="SUPFAM" id="SSF53474">
    <property type="entry name" value="alpha/beta-Hydrolases"/>
    <property type="match status" value="1"/>
</dbReference>
<organism evidence="1 2">
    <name type="scientific">Catenisphaera adipataccumulans</name>
    <dbReference type="NCBI Taxonomy" id="700500"/>
    <lineage>
        <taxon>Bacteria</taxon>
        <taxon>Bacillati</taxon>
        <taxon>Bacillota</taxon>
        <taxon>Erysipelotrichia</taxon>
        <taxon>Erysipelotrichales</taxon>
        <taxon>Erysipelotrichaceae</taxon>
        <taxon>Catenisphaera</taxon>
    </lineage>
</organism>
<dbReference type="PANTHER" id="PTHR48098">
    <property type="entry name" value="ENTEROCHELIN ESTERASE-RELATED"/>
    <property type="match status" value="1"/>
</dbReference>
<protein>
    <submittedName>
        <fullName evidence="1">Putative alpha/beta superfamily hydrolase</fullName>
    </submittedName>
</protein>
<dbReference type="AlphaFoldDB" id="A0A7W8FV55"/>
<comment type="caution">
    <text evidence="1">The sequence shown here is derived from an EMBL/GenBank/DDBJ whole genome shotgun (WGS) entry which is preliminary data.</text>
</comment>